<accession>A0AA42JXU7</accession>
<reference evidence="1" key="1">
    <citation type="submission" date="2023-03" db="EMBL/GenBank/DDBJ databases">
        <title>a new species belonging to Providencia genus.</title>
        <authorList>
            <person name="Yang W."/>
            <person name="Hu F."/>
            <person name="Shen S."/>
            <person name="Ding L."/>
            <person name="Yin D."/>
        </authorList>
    </citation>
    <scope>NUCLEOTIDE SEQUENCE</scope>
    <source>
        <strain evidence="1">CRE-3FA-0001</strain>
    </source>
</reference>
<dbReference type="EMBL" id="JARRYG010000001">
    <property type="protein sequence ID" value="MDG4694759.1"/>
    <property type="molecule type" value="Genomic_DNA"/>
</dbReference>
<organism evidence="1 3">
    <name type="scientific">Providencia huashanensis</name>
    <dbReference type="NCBI Taxonomy" id="3037798"/>
    <lineage>
        <taxon>Bacteria</taxon>
        <taxon>Pseudomonadati</taxon>
        <taxon>Pseudomonadota</taxon>
        <taxon>Gammaproteobacteria</taxon>
        <taxon>Enterobacterales</taxon>
        <taxon>Morganellaceae</taxon>
        <taxon>Providencia</taxon>
    </lineage>
</organism>
<evidence type="ECO:0000313" key="1">
    <source>
        <dbReference type="EMBL" id="MDG4694759.1"/>
    </source>
</evidence>
<name>A0AA42JXU7_9GAMM</name>
<dbReference type="Proteomes" id="UP001176478">
    <property type="component" value="Unassembled WGS sequence"/>
</dbReference>
<keyword evidence="4" id="KW-1185">Reference proteome</keyword>
<evidence type="ECO:0000313" key="3">
    <source>
        <dbReference type="Proteomes" id="UP001156701"/>
    </source>
</evidence>
<dbReference type="Proteomes" id="UP001156701">
    <property type="component" value="Unassembled WGS sequence"/>
</dbReference>
<reference evidence="2" key="2">
    <citation type="submission" date="2023-07" db="EMBL/GenBank/DDBJ databases">
        <authorList>
            <person name="Yang W."/>
            <person name="Chen J."/>
            <person name="Ji P."/>
            <person name="Hu F."/>
        </authorList>
    </citation>
    <scope>NUCLEOTIDE SEQUENCE</scope>
    <source>
        <strain evidence="2">CRE-138-0111</strain>
    </source>
</reference>
<sequence>MLTIPPLIQPFVDLFQKNTTTQANYQYLGTIQHIQDALPEGATPSHLRCALQGEGVLSSYSTNNENNYLCSVNAQTCVVATLYNKNNQTGAVIHFDHNIISLIDQAVTATLSQIAPQNNSDVVSTLTGGIWLMGGDNIGEPVKKVLNNHGVNSSWEQWAISSCIPHNYGVVLNLQDGSINAFEQPIHSVMQFINPLLAEAEHANNFNSYLRPEVRRAKDFMERFRLPAISEKESGLTFTEGTRSSKVTVDDVNKYHFNIHNI</sequence>
<protein>
    <submittedName>
        <fullName evidence="1">Uncharacterized protein</fullName>
    </submittedName>
</protein>
<reference evidence="2" key="3">
    <citation type="journal article" date="2024" name="Int. J. Antimicrob. Agents">
        <title>Identification of a novel Providencia species showing multi-drug-resistant in three patients with hospital-acquired infection.</title>
        <authorList>
            <person name="Yang W."/>
            <person name="Chen J."/>
            <person name="Yang F."/>
            <person name="Ji P."/>
            <person name="Shen S."/>
            <person name="Yin D."/>
            <person name="Hu F."/>
        </authorList>
    </citation>
    <scope>NUCLEOTIDE SEQUENCE</scope>
    <source>
        <strain evidence="2">CRE-138-0111</strain>
    </source>
</reference>
<dbReference type="EMBL" id="JAUQTG010000001">
    <property type="protein sequence ID" value="MDO7855362.1"/>
    <property type="molecule type" value="Genomic_DNA"/>
</dbReference>
<proteinExistence type="predicted"/>
<comment type="caution">
    <text evidence="1">The sequence shown here is derived from an EMBL/GenBank/DDBJ whole genome shotgun (WGS) entry which is preliminary data.</text>
</comment>
<evidence type="ECO:0000313" key="2">
    <source>
        <dbReference type="EMBL" id="MDO7855362.1"/>
    </source>
</evidence>
<gene>
    <name evidence="1" type="ORF">P7V44_00730</name>
    <name evidence="2" type="ORF">Q5E86_03020</name>
</gene>
<dbReference type="RefSeq" id="WP_210814242.1">
    <property type="nucleotide sequence ID" value="NZ_JARRYG010000001.1"/>
</dbReference>
<dbReference type="AlphaFoldDB" id="A0AA42JXU7"/>
<evidence type="ECO:0000313" key="4">
    <source>
        <dbReference type="Proteomes" id="UP001176478"/>
    </source>
</evidence>